<reference evidence="5 6" key="1">
    <citation type="submission" date="2019-01" db="EMBL/GenBank/DDBJ databases">
        <authorList>
            <person name="Chen W.-M."/>
        </authorList>
    </citation>
    <scope>NUCLEOTIDE SEQUENCE [LARGE SCALE GENOMIC DNA]</scope>
    <source>
        <strain evidence="5 6">CCP-18</strain>
    </source>
</reference>
<accession>A0A437LE83</accession>
<dbReference type="RefSeq" id="WP_127683618.1">
    <property type="nucleotide sequence ID" value="NZ_SACM01000004.1"/>
</dbReference>
<dbReference type="InterPro" id="IPR050955">
    <property type="entry name" value="Plant_Biomass_Hydrol_Est"/>
</dbReference>
<keyword evidence="6" id="KW-1185">Reference proteome</keyword>
<dbReference type="AlphaFoldDB" id="A0A437LE83"/>
<name>A0A437LE83_9BURK</name>
<dbReference type="PANTHER" id="PTHR43037">
    <property type="entry name" value="UNNAMED PRODUCT-RELATED"/>
    <property type="match status" value="1"/>
</dbReference>
<evidence type="ECO:0000313" key="6">
    <source>
        <dbReference type="Proteomes" id="UP000288587"/>
    </source>
</evidence>
<organism evidence="5 6">
    <name type="scientific">Inhella crocodyli</name>
    <dbReference type="NCBI Taxonomy" id="2499851"/>
    <lineage>
        <taxon>Bacteria</taxon>
        <taxon>Pseudomonadati</taxon>
        <taxon>Pseudomonadota</taxon>
        <taxon>Betaproteobacteria</taxon>
        <taxon>Burkholderiales</taxon>
        <taxon>Sphaerotilaceae</taxon>
        <taxon>Inhella</taxon>
    </lineage>
</organism>
<evidence type="ECO:0000259" key="4">
    <source>
        <dbReference type="Pfam" id="PF02230"/>
    </source>
</evidence>
<evidence type="ECO:0000256" key="3">
    <source>
        <dbReference type="SAM" id="SignalP"/>
    </source>
</evidence>
<dbReference type="GO" id="GO:0016787">
    <property type="term" value="F:hydrolase activity"/>
    <property type="evidence" value="ECO:0007669"/>
    <property type="project" value="UniProtKB-KW"/>
</dbReference>
<feature type="signal peptide" evidence="3">
    <location>
        <begin position="1"/>
        <end position="25"/>
    </location>
</feature>
<sequence>MTITRRQGLTALTAPLALTAWSAGATPPPPQPAERLDGEFPDERFQVGRESRRYRLVVPRTLAKSTGLPLVIALHGMGRDDKDSFPRASGLNGASAKHEFAVAYLQARRSGWGQKGADLDEDLQALDALLDALKARLPVEARRVHLLGFSSGARLALRAAAARPGRYASVVAHSTLMPVPPPSTKMPPQIWVHGERDRLSDIGPVRRAVAAALKARQRVQLITVPNLGHQWAREADLNSQLWTFMALQTLGRPD</sequence>
<keyword evidence="2 5" id="KW-0378">Hydrolase</keyword>
<evidence type="ECO:0000256" key="1">
    <source>
        <dbReference type="ARBA" id="ARBA00022729"/>
    </source>
</evidence>
<dbReference type="Proteomes" id="UP000288587">
    <property type="component" value="Unassembled WGS sequence"/>
</dbReference>
<feature type="chain" id="PRO_5018983197" evidence="3">
    <location>
        <begin position="26"/>
        <end position="254"/>
    </location>
</feature>
<evidence type="ECO:0000313" key="5">
    <source>
        <dbReference type="EMBL" id="RVT83654.1"/>
    </source>
</evidence>
<dbReference type="Gene3D" id="3.40.50.1820">
    <property type="entry name" value="alpha/beta hydrolase"/>
    <property type="match status" value="1"/>
</dbReference>
<keyword evidence="1 3" id="KW-0732">Signal</keyword>
<protein>
    <submittedName>
        <fullName evidence="5">Alpha/beta fold hydrolase</fullName>
    </submittedName>
</protein>
<gene>
    <name evidence="5" type="ORF">EOD73_13835</name>
</gene>
<evidence type="ECO:0000256" key="2">
    <source>
        <dbReference type="ARBA" id="ARBA00022801"/>
    </source>
</evidence>
<dbReference type="EMBL" id="SACM01000004">
    <property type="protein sequence ID" value="RVT83654.1"/>
    <property type="molecule type" value="Genomic_DNA"/>
</dbReference>
<dbReference type="OrthoDB" id="9767239at2"/>
<dbReference type="InterPro" id="IPR029058">
    <property type="entry name" value="AB_hydrolase_fold"/>
</dbReference>
<dbReference type="PANTHER" id="PTHR43037:SF5">
    <property type="entry name" value="FERULOYL ESTERASE"/>
    <property type="match status" value="1"/>
</dbReference>
<proteinExistence type="predicted"/>
<dbReference type="InterPro" id="IPR003140">
    <property type="entry name" value="PLipase/COase/thioEstase"/>
</dbReference>
<comment type="caution">
    <text evidence="5">The sequence shown here is derived from an EMBL/GenBank/DDBJ whole genome shotgun (WGS) entry which is preliminary data.</text>
</comment>
<dbReference type="Pfam" id="PF02230">
    <property type="entry name" value="Abhydrolase_2"/>
    <property type="match status" value="1"/>
</dbReference>
<feature type="domain" description="Phospholipase/carboxylesterase/thioesterase" evidence="4">
    <location>
        <begin position="115"/>
        <end position="231"/>
    </location>
</feature>
<dbReference type="SUPFAM" id="SSF53474">
    <property type="entry name" value="alpha/beta-Hydrolases"/>
    <property type="match status" value="1"/>
</dbReference>